<evidence type="ECO:0000313" key="1">
    <source>
        <dbReference type="EMBL" id="SDY94306.1"/>
    </source>
</evidence>
<name>A0A1H3NZJ3_9ACTN</name>
<gene>
    <name evidence="1" type="ORF">SAMN05421684_2465</name>
</gene>
<evidence type="ECO:0000313" key="2">
    <source>
        <dbReference type="Proteomes" id="UP000199632"/>
    </source>
</evidence>
<dbReference type="OrthoDB" id="120749at2"/>
<dbReference type="AlphaFoldDB" id="A0A1H3NZJ3"/>
<keyword evidence="2" id="KW-1185">Reference proteome</keyword>
<dbReference type="Proteomes" id="UP000199632">
    <property type="component" value="Unassembled WGS sequence"/>
</dbReference>
<reference evidence="2" key="1">
    <citation type="submission" date="2016-10" db="EMBL/GenBank/DDBJ databases">
        <authorList>
            <person name="Varghese N."/>
            <person name="Submissions S."/>
        </authorList>
    </citation>
    <scope>NUCLEOTIDE SEQUENCE [LARGE SCALE GENOMIC DNA]</scope>
    <source>
        <strain evidence="2">DSM 44718</strain>
    </source>
</reference>
<sequence length="98" mass="11080">MRMVMTMQMETEAANRAIADGSLATVMDSMMERVNPEAVYYTTRDGMRTAYVFFELNEPAQMMDVAEPLFVGLKAKIDFAPAMTPDDVRQGMSRLSKR</sequence>
<accession>A0A1H3NZJ3</accession>
<proteinExistence type="predicted"/>
<dbReference type="STRING" id="137265.SAMN05421684_2465"/>
<dbReference type="EMBL" id="FNQB01000001">
    <property type="protein sequence ID" value="SDY94306.1"/>
    <property type="molecule type" value="Genomic_DNA"/>
</dbReference>
<organism evidence="1 2">
    <name type="scientific">Asanoa ishikariensis</name>
    <dbReference type="NCBI Taxonomy" id="137265"/>
    <lineage>
        <taxon>Bacteria</taxon>
        <taxon>Bacillati</taxon>
        <taxon>Actinomycetota</taxon>
        <taxon>Actinomycetes</taxon>
        <taxon>Micromonosporales</taxon>
        <taxon>Micromonosporaceae</taxon>
        <taxon>Asanoa</taxon>
    </lineage>
</organism>
<evidence type="ECO:0008006" key="3">
    <source>
        <dbReference type="Google" id="ProtNLM"/>
    </source>
</evidence>
<dbReference type="RefSeq" id="WP_090790248.1">
    <property type="nucleotide sequence ID" value="NZ_BOND01000025.1"/>
</dbReference>
<protein>
    <recommendedName>
        <fullName evidence="3">Muconolactone delta-isomerase</fullName>
    </recommendedName>
</protein>